<dbReference type="RefSeq" id="WP_136962653.1">
    <property type="nucleotide sequence ID" value="NZ_CP039690.1"/>
</dbReference>
<protein>
    <submittedName>
        <fullName evidence="8">Tetratricopeptide repeat protein</fullName>
    </submittedName>
</protein>
<dbReference type="InterPro" id="IPR052374">
    <property type="entry name" value="SERAC1"/>
</dbReference>
<sequence>MVVSGFHLLSIADETLRKRAAMSQLIKLAGWSGQARGNIVFVHGLMGNAYRTWSAGELAKSLWPRWLAEDVVGLNAYTLSYEAPATNWLGTGMALQDRAVNVLEALLGEAALSRSPLIFVCHSLGGLLVKQVILDLQQQAGRRPEAAALLARVRQVVFIATPHSGSRQAGWLVRLRFFLWPTAVVRGLIENDPVLRKLNVDFRGFAADPGRQIAYRIFYETQLTEFGVIVAEASADPGLPGLPPVSIDADHISIAKPASRHALLYQRTRDFVADGLGGRDEPDGAGEFERFDLVDLPRQQSWNLLPRAFRLAAVLLVLAGAGKVVDALVFAPARVEQRRQAELGRIEAQRQADIHRMEQQRQVEAERAEAARREAERVAASRHDSLLAAIAADKGVPREVLVRHLVRLGAGDDIKPDDIPRFLEKFATEYADLRAQLQRATGDSAEIQGLRTQALARMEAGDLAGARDLLRAARKRLTEIRQDSAVREAELLSEEARIELLRLDYRAAAAAFAEAARLVAFDAGRSADYIRRQADALDGQGGDFGDKPALEEAIALWKAAAALRPRDTAPLDYGRAMLGLANSLDRLGERETDGDWLSQAVQAYRQALETIPRETAPDEWASVLEGLGNCLLHVSARVGGSTVAQHAVAAYEGALTVRTRDRNPVVWARTYANLGNAYLTIALASPARVWLDRAIATYQETLTVLTREQWPGEWAALQSNLGNALSEAGRREKSADRHEAAVRAYRAALTVKTRERGPVDWSATKYNLAGTLLDLGRLGDSRWLVEAVAEYREAISAIDKQNVPLRWATSHTNLGNALSELATRERSNARFEEALAAYREALTVWPKEMGGWALSQQGVVNVLWQLGRDGEGPGRFEEALPIARQLAERRSRATAPRAWASSHYDLGVVYLWIGLRKPSEPDLEAAIAAYGQALGVYDRAATPAQWARAHGSQGVAMRWLAGLRKDASLAQAAADHISPALDLLRMHGEADDVSFFETELREATALQERLRP</sequence>
<dbReference type="OrthoDB" id="433986at2"/>
<dbReference type="InterPro" id="IPR029058">
    <property type="entry name" value="AB_hydrolase_fold"/>
</dbReference>
<dbReference type="EMBL" id="CP039690">
    <property type="protein sequence ID" value="QCI67218.1"/>
    <property type="molecule type" value="Genomic_DNA"/>
</dbReference>
<keyword evidence="4" id="KW-0472">Membrane</keyword>
<evidence type="ECO:0000313" key="8">
    <source>
        <dbReference type="EMBL" id="QCI67218.1"/>
    </source>
</evidence>
<organism evidence="8 9">
    <name type="scientific">Phreatobacter stygius</name>
    <dbReference type="NCBI Taxonomy" id="1940610"/>
    <lineage>
        <taxon>Bacteria</taxon>
        <taxon>Pseudomonadati</taxon>
        <taxon>Pseudomonadota</taxon>
        <taxon>Alphaproteobacteria</taxon>
        <taxon>Hyphomicrobiales</taxon>
        <taxon>Phreatobacteraceae</taxon>
        <taxon>Phreatobacter</taxon>
    </lineage>
</organism>
<dbReference type="SUPFAM" id="SSF53474">
    <property type="entry name" value="alpha/beta-Hydrolases"/>
    <property type="match status" value="1"/>
</dbReference>
<dbReference type="Pfam" id="PF05057">
    <property type="entry name" value="DUF676"/>
    <property type="match status" value="1"/>
</dbReference>
<keyword evidence="3" id="KW-0256">Endoplasmic reticulum</keyword>
<dbReference type="Gene3D" id="1.25.40.10">
    <property type="entry name" value="Tetratricopeptide repeat domain"/>
    <property type="match status" value="3"/>
</dbReference>
<feature type="repeat" description="TPR" evidence="5">
    <location>
        <begin position="815"/>
        <end position="848"/>
    </location>
</feature>
<dbReference type="AlphaFoldDB" id="A0A4D7BAQ6"/>
<dbReference type="Gene3D" id="3.40.50.1820">
    <property type="entry name" value="alpha/beta hydrolase"/>
    <property type="match status" value="1"/>
</dbReference>
<dbReference type="InterPro" id="IPR019734">
    <property type="entry name" value="TPR_rpt"/>
</dbReference>
<dbReference type="PANTHER" id="PTHR48182:SF2">
    <property type="entry name" value="PROTEIN SERAC1"/>
    <property type="match status" value="1"/>
</dbReference>
<dbReference type="Proteomes" id="UP000298781">
    <property type="component" value="Chromosome"/>
</dbReference>
<dbReference type="InterPro" id="IPR011990">
    <property type="entry name" value="TPR-like_helical_dom_sf"/>
</dbReference>
<dbReference type="Pfam" id="PF13374">
    <property type="entry name" value="TPR_10"/>
    <property type="match status" value="1"/>
</dbReference>
<evidence type="ECO:0000313" key="9">
    <source>
        <dbReference type="Proteomes" id="UP000298781"/>
    </source>
</evidence>
<dbReference type="PROSITE" id="PS50005">
    <property type="entry name" value="TPR"/>
    <property type="match status" value="1"/>
</dbReference>
<feature type="domain" description="DUF676" evidence="7">
    <location>
        <begin position="39"/>
        <end position="167"/>
    </location>
</feature>
<evidence type="ECO:0000259" key="7">
    <source>
        <dbReference type="Pfam" id="PF05057"/>
    </source>
</evidence>
<dbReference type="InterPro" id="IPR007751">
    <property type="entry name" value="DUF676_lipase-like"/>
</dbReference>
<comment type="subcellular location">
    <subcellularLocation>
        <location evidence="1">Endoplasmic reticulum</location>
    </subcellularLocation>
    <subcellularLocation>
        <location evidence="2">Membrane</location>
    </subcellularLocation>
</comment>
<evidence type="ECO:0000256" key="3">
    <source>
        <dbReference type="ARBA" id="ARBA00022824"/>
    </source>
</evidence>
<accession>A0A4D7BAQ6</accession>
<evidence type="ECO:0000256" key="6">
    <source>
        <dbReference type="SAM" id="Coils"/>
    </source>
</evidence>
<keyword evidence="6" id="KW-0175">Coiled coil</keyword>
<feature type="coiled-coil region" evidence="6">
    <location>
        <begin position="423"/>
        <end position="483"/>
    </location>
</feature>
<proteinExistence type="predicted"/>
<evidence type="ECO:0000256" key="5">
    <source>
        <dbReference type="PROSITE-ProRule" id="PRU00339"/>
    </source>
</evidence>
<keyword evidence="5" id="KW-0802">TPR repeat</keyword>
<gene>
    <name evidence="8" type="ORF">E8M01_25085</name>
</gene>
<dbReference type="KEGG" id="pstg:E8M01_25085"/>
<evidence type="ECO:0000256" key="4">
    <source>
        <dbReference type="ARBA" id="ARBA00023136"/>
    </source>
</evidence>
<reference evidence="8 9" key="1">
    <citation type="submission" date="2019-04" db="EMBL/GenBank/DDBJ databases">
        <title>Phreatobacter aquaticus sp. nov.</title>
        <authorList>
            <person name="Choi A."/>
        </authorList>
    </citation>
    <scope>NUCLEOTIDE SEQUENCE [LARGE SCALE GENOMIC DNA]</scope>
    <source>
        <strain evidence="8 9">KCTC 52518</strain>
    </source>
</reference>
<dbReference type="SMART" id="SM00028">
    <property type="entry name" value="TPR"/>
    <property type="match status" value="5"/>
</dbReference>
<name>A0A4D7BAQ6_9HYPH</name>
<keyword evidence="9" id="KW-1185">Reference proteome</keyword>
<dbReference type="PANTHER" id="PTHR48182">
    <property type="entry name" value="PROTEIN SERAC1"/>
    <property type="match status" value="1"/>
</dbReference>
<dbReference type="GO" id="GO:0016020">
    <property type="term" value="C:membrane"/>
    <property type="evidence" value="ECO:0007669"/>
    <property type="project" value="UniProtKB-SubCell"/>
</dbReference>
<evidence type="ECO:0000256" key="2">
    <source>
        <dbReference type="ARBA" id="ARBA00004370"/>
    </source>
</evidence>
<evidence type="ECO:0000256" key="1">
    <source>
        <dbReference type="ARBA" id="ARBA00004240"/>
    </source>
</evidence>
<dbReference type="SUPFAM" id="SSF48452">
    <property type="entry name" value="TPR-like"/>
    <property type="match status" value="3"/>
</dbReference>